<proteinExistence type="predicted"/>
<sequence length="198" mass="22443">MPVYQSAKLIDDLQQKTELFLQQAVSEWQTMPQPKLLQQPGENQWSVAQCLEHLNSYARYYLPEIEKAVETATQKSWSAGEQFTAGLIGNYFTNLMMPESKGKRMKKMSAPKNHTPAASLDSCKVVSEFIDHQEKMLDLLEKARKIDLNKAKVPVSIAKFIKLKLGDVFMFLNAHTLRHIIQAERAAATRTLKAMSSS</sequence>
<gene>
    <name evidence="2" type="ORF">AVDCRST_MAG96-2901</name>
</gene>
<reference evidence="2" key="1">
    <citation type="submission" date="2020-02" db="EMBL/GenBank/DDBJ databases">
        <authorList>
            <person name="Meier V. D."/>
        </authorList>
    </citation>
    <scope>NUCLEOTIDE SEQUENCE</scope>
    <source>
        <strain evidence="2">AVDCRST_MAG96</strain>
    </source>
</reference>
<accession>A0A6J4TEH8</accession>
<feature type="domain" description="DinB-like" evidence="1">
    <location>
        <begin position="27"/>
        <end position="182"/>
    </location>
</feature>
<organism evidence="2">
    <name type="scientific">uncultured Segetibacter sp</name>
    <dbReference type="NCBI Taxonomy" id="481133"/>
    <lineage>
        <taxon>Bacteria</taxon>
        <taxon>Pseudomonadati</taxon>
        <taxon>Bacteroidota</taxon>
        <taxon>Chitinophagia</taxon>
        <taxon>Chitinophagales</taxon>
        <taxon>Chitinophagaceae</taxon>
        <taxon>Segetibacter</taxon>
        <taxon>environmental samples</taxon>
    </lineage>
</organism>
<protein>
    <recommendedName>
        <fullName evidence="1">DinB-like domain-containing protein</fullName>
    </recommendedName>
</protein>
<dbReference type="Gene3D" id="1.20.120.450">
    <property type="entry name" value="dinb family like domain"/>
    <property type="match status" value="1"/>
</dbReference>
<dbReference type="Pfam" id="PF12867">
    <property type="entry name" value="DinB_2"/>
    <property type="match status" value="1"/>
</dbReference>
<dbReference type="AlphaFoldDB" id="A0A6J4TEH8"/>
<dbReference type="EMBL" id="CADCVN010001138">
    <property type="protein sequence ID" value="CAA9520518.1"/>
    <property type="molecule type" value="Genomic_DNA"/>
</dbReference>
<dbReference type="InterPro" id="IPR024775">
    <property type="entry name" value="DinB-like"/>
</dbReference>
<dbReference type="SUPFAM" id="SSF109854">
    <property type="entry name" value="DinB/YfiT-like putative metalloenzymes"/>
    <property type="match status" value="1"/>
</dbReference>
<name>A0A6J4TEH8_9BACT</name>
<dbReference type="InterPro" id="IPR034660">
    <property type="entry name" value="DinB/YfiT-like"/>
</dbReference>
<evidence type="ECO:0000259" key="1">
    <source>
        <dbReference type="Pfam" id="PF12867"/>
    </source>
</evidence>
<evidence type="ECO:0000313" key="2">
    <source>
        <dbReference type="EMBL" id="CAA9520518.1"/>
    </source>
</evidence>